<keyword evidence="3" id="KW-1185">Reference proteome</keyword>
<evidence type="ECO:0000256" key="1">
    <source>
        <dbReference type="SAM" id="Phobius"/>
    </source>
</evidence>
<dbReference type="Pfam" id="PF05751">
    <property type="entry name" value="FixH"/>
    <property type="match status" value="1"/>
</dbReference>
<protein>
    <recommendedName>
        <fullName evidence="4">Nitrogen fixation protein FixH</fullName>
    </recommendedName>
</protein>
<proteinExistence type="predicted"/>
<reference evidence="2 3" key="1">
    <citation type="submission" date="2019-11" db="EMBL/GenBank/DDBJ databases">
        <authorList>
            <person name="Im W.T."/>
        </authorList>
    </citation>
    <scope>NUCLEOTIDE SEQUENCE [LARGE SCALE GENOMIC DNA]</scope>
    <source>
        <strain evidence="2 3">SB-02</strain>
    </source>
</reference>
<name>A0A6I6G4N1_9BACT</name>
<dbReference type="Proteomes" id="UP000426027">
    <property type="component" value="Chromosome"/>
</dbReference>
<dbReference type="InterPro" id="IPR008620">
    <property type="entry name" value="FixH"/>
</dbReference>
<dbReference type="RefSeq" id="WP_157477527.1">
    <property type="nucleotide sequence ID" value="NZ_CP046566.1"/>
</dbReference>
<evidence type="ECO:0000313" key="3">
    <source>
        <dbReference type="Proteomes" id="UP000426027"/>
    </source>
</evidence>
<keyword evidence="1" id="KW-0812">Transmembrane</keyword>
<evidence type="ECO:0008006" key="4">
    <source>
        <dbReference type="Google" id="ProtNLM"/>
    </source>
</evidence>
<feature type="transmembrane region" description="Helical" evidence="1">
    <location>
        <begin position="12"/>
        <end position="28"/>
    </location>
</feature>
<dbReference type="AlphaFoldDB" id="A0A6I6G4N1"/>
<keyword evidence="1" id="KW-1133">Transmembrane helix</keyword>
<sequence>MTIKWNWGTKIFLVYTGFVVFMLGMVYLCTRQNYDLVSTDYYAQELKYQQVIDGKNNANQLGKAMTIAATANGVAVQLPVAAVEGEGELHFYRPDNASYDFKVPVKGDGLINIPSSQLKTGRYTVKATYQYEGKPYYNEATYYAP</sequence>
<dbReference type="EMBL" id="CP046566">
    <property type="protein sequence ID" value="QGW27606.1"/>
    <property type="molecule type" value="Genomic_DNA"/>
</dbReference>
<dbReference type="KEGG" id="fls:GLV81_05410"/>
<keyword evidence="1" id="KW-0472">Membrane</keyword>
<gene>
    <name evidence="2" type="ORF">GLV81_05410</name>
</gene>
<accession>A0A6I6G4N1</accession>
<organism evidence="2 3">
    <name type="scientific">Phnomibacter ginsenosidimutans</name>
    <dbReference type="NCBI Taxonomy" id="2676868"/>
    <lineage>
        <taxon>Bacteria</taxon>
        <taxon>Pseudomonadati</taxon>
        <taxon>Bacteroidota</taxon>
        <taxon>Chitinophagia</taxon>
        <taxon>Chitinophagales</taxon>
        <taxon>Chitinophagaceae</taxon>
        <taxon>Phnomibacter</taxon>
    </lineage>
</organism>
<evidence type="ECO:0000313" key="2">
    <source>
        <dbReference type="EMBL" id="QGW27606.1"/>
    </source>
</evidence>